<dbReference type="RefSeq" id="XP_054840035.1">
    <property type="nucleotide sequence ID" value="XM_054984060.1"/>
</dbReference>
<dbReference type="InterPro" id="IPR046350">
    <property type="entry name" value="Cystatin_sf"/>
</dbReference>
<reference evidence="11" key="1">
    <citation type="submission" date="2025-08" db="UniProtKB">
        <authorList>
            <consortium name="RefSeq"/>
        </authorList>
    </citation>
    <scope>IDENTIFICATION</scope>
    <source>
        <tissue evidence="11">Blood</tissue>
    </source>
</reference>
<evidence type="ECO:0000256" key="8">
    <source>
        <dbReference type="SAM" id="SignalP"/>
    </source>
</evidence>
<dbReference type="Pfam" id="PF00031">
    <property type="entry name" value="Cystatin"/>
    <property type="match status" value="2"/>
</dbReference>
<keyword evidence="5" id="KW-1015">Disulfide bond</keyword>
<evidence type="ECO:0000256" key="7">
    <source>
        <dbReference type="SAM" id="MobiDB-lite"/>
    </source>
</evidence>
<feature type="chain" id="PRO_5041638729" evidence="8">
    <location>
        <begin position="19"/>
        <end position="479"/>
    </location>
</feature>
<feature type="region of interest" description="Disordered" evidence="7">
    <location>
        <begin position="266"/>
        <end position="353"/>
    </location>
</feature>
<feature type="signal peptide" evidence="8">
    <location>
        <begin position="1"/>
        <end position="18"/>
    </location>
</feature>
<feature type="compositionally biased region" description="Basic residues" evidence="7">
    <location>
        <begin position="300"/>
        <end position="317"/>
    </location>
</feature>
<dbReference type="GO" id="GO:0008191">
    <property type="term" value="F:metalloendopeptidase inhibitor activity"/>
    <property type="evidence" value="ECO:0007669"/>
    <property type="project" value="TreeGrafter"/>
</dbReference>
<keyword evidence="10" id="KW-1185">Reference proteome</keyword>
<keyword evidence="4" id="KW-0677">Repeat</keyword>
<dbReference type="Proteomes" id="UP001190640">
    <property type="component" value="Chromosome 6"/>
</dbReference>
<dbReference type="FunFam" id="3.10.450.10:FF:000005">
    <property type="entry name" value="Histidine-rich glycoprotein"/>
    <property type="match status" value="1"/>
</dbReference>
<dbReference type="GO" id="GO:0005615">
    <property type="term" value="C:extracellular space"/>
    <property type="evidence" value="ECO:0007669"/>
    <property type="project" value="InterPro"/>
</dbReference>
<feature type="domain" description="Cystatin fetuin-B-type" evidence="9">
    <location>
        <begin position="152"/>
        <end position="263"/>
    </location>
</feature>
<feature type="compositionally biased region" description="Basic and acidic residues" evidence="7">
    <location>
        <begin position="284"/>
        <end position="299"/>
    </location>
</feature>
<dbReference type="FunFam" id="3.10.450.10:FF:000002">
    <property type="entry name" value="Kininogen 1"/>
    <property type="match status" value="1"/>
</dbReference>
<feature type="region of interest" description="Disordered" evidence="7">
    <location>
        <begin position="384"/>
        <end position="440"/>
    </location>
</feature>
<feature type="domain" description="Cystatin fetuin-B-type" evidence="9">
    <location>
        <begin position="28"/>
        <end position="141"/>
    </location>
</feature>
<feature type="compositionally biased region" description="Pro residues" evidence="7">
    <location>
        <begin position="389"/>
        <end position="402"/>
    </location>
</feature>
<dbReference type="CDD" id="cd00042">
    <property type="entry name" value="CY"/>
    <property type="match status" value="2"/>
</dbReference>
<dbReference type="PANTHER" id="PTHR13814:SF10">
    <property type="entry name" value="FETUIN-B"/>
    <property type="match status" value="1"/>
</dbReference>
<evidence type="ECO:0000256" key="2">
    <source>
        <dbReference type="ARBA" id="ARBA00022525"/>
    </source>
</evidence>
<evidence type="ECO:0000313" key="11">
    <source>
        <dbReference type="RefSeq" id="XP_054840035.1"/>
    </source>
</evidence>
<dbReference type="GO" id="GO:0060255">
    <property type="term" value="P:regulation of macromolecule metabolic process"/>
    <property type="evidence" value="ECO:0007669"/>
    <property type="project" value="UniProtKB-ARBA"/>
</dbReference>
<dbReference type="InterPro" id="IPR000010">
    <property type="entry name" value="Cystatin_dom"/>
</dbReference>
<proteinExistence type="predicted"/>
<dbReference type="Gene3D" id="3.10.450.10">
    <property type="match status" value="2"/>
</dbReference>
<comment type="subcellular location">
    <subcellularLocation>
        <location evidence="1">Secreted</location>
    </subcellularLocation>
</comment>
<feature type="compositionally biased region" description="Polar residues" evidence="7">
    <location>
        <begin position="342"/>
        <end position="351"/>
    </location>
</feature>
<dbReference type="InterPro" id="IPR050735">
    <property type="entry name" value="Kininogen_Fetuin_HRG"/>
</dbReference>
<evidence type="ECO:0000256" key="5">
    <source>
        <dbReference type="ARBA" id="ARBA00023157"/>
    </source>
</evidence>
<dbReference type="PROSITE" id="PS01255">
    <property type="entry name" value="FETUIN_2"/>
    <property type="match status" value="1"/>
</dbReference>
<dbReference type="SUPFAM" id="SSF54403">
    <property type="entry name" value="Cystatin/monellin"/>
    <property type="match status" value="2"/>
</dbReference>
<dbReference type="GO" id="GO:0004869">
    <property type="term" value="F:cysteine-type endopeptidase inhibitor activity"/>
    <property type="evidence" value="ECO:0007669"/>
    <property type="project" value="InterPro"/>
</dbReference>
<dbReference type="InterPro" id="IPR001363">
    <property type="entry name" value="Prot_inh_fetuin_CS"/>
</dbReference>
<sequence length="479" mass="53238">MAFLISLLIGIQILCSLAVSPPRREPPPPPPDRLLSPSCNSSAVKIAADLALEKLNADRREGYVLGLQRIFDVHQLRWQSTGDVFYLTLDVLETNCHILTRKSWKDCKFRPPHETVYGQCKVTFYINKPWRILHLYNYDCVLRPLPASAITKFCPDCPIPLDPSEPRYQEVATLSLAKFNAESNHVHYFNVRNVTKARSQWVVGPSDFVEYIIQETSCSKSKAVTDLSNCPFLPDETAEVGVCRGSVIDSQIERKKLTSAECEIFHKQPQVTEGEQPGKRKGGHRDGGESHEGDGDSKSRKNGHRDHHHQRHHPHDRRHGDHSHDHAGHGDHSRDHAEHEQNPPTTDTFQIPTDLGKTVGRVKVLPLSNTRVPVDSLPEIGAEQLDGIPVPPESQQPKPNPSLPDIHGAPEGSRPLGKPGLTKPAKPLSPPPFPAGFSDSDTCPGEILVFIYGLEPLLPKRPVEVSPTGAAEFQEKVKH</sequence>
<evidence type="ECO:0000313" key="10">
    <source>
        <dbReference type="Proteomes" id="UP001190640"/>
    </source>
</evidence>
<dbReference type="InterPro" id="IPR025764">
    <property type="entry name" value="Cystatin_Fetuin_B"/>
</dbReference>
<dbReference type="PROSITE" id="PS51530">
    <property type="entry name" value="CYSTATIN_FETUIN_B"/>
    <property type="match status" value="2"/>
</dbReference>
<dbReference type="KEGG" id="emc:129332800"/>
<dbReference type="PANTHER" id="PTHR13814">
    <property type="entry name" value="FETUIN"/>
    <property type="match status" value="1"/>
</dbReference>
<organism evidence="10 11">
    <name type="scientific">Eublepharis macularius</name>
    <name type="common">Leopard gecko</name>
    <name type="synonym">Cyrtodactylus macularius</name>
    <dbReference type="NCBI Taxonomy" id="481883"/>
    <lineage>
        <taxon>Eukaryota</taxon>
        <taxon>Metazoa</taxon>
        <taxon>Chordata</taxon>
        <taxon>Craniata</taxon>
        <taxon>Vertebrata</taxon>
        <taxon>Euteleostomi</taxon>
        <taxon>Lepidosauria</taxon>
        <taxon>Squamata</taxon>
        <taxon>Bifurcata</taxon>
        <taxon>Gekkota</taxon>
        <taxon>Eublepharidae</taxon>
        <taxon>Eublepharinae</taxon>
        <taxon>Eublepharis</taxon>
    </lineage>
</organism>
<keyword evidence="6" id="KW-0325">Glycoprotein</keyword>
<dbReference type="AlphaFoldDB" id="A0AA97L2I1"/>
<evidence type="ECO:0000256" key="6">
    <source>
        <dbReference type="ARBA" id="ARBA00023180"/>
    </source>
</evidence>
<dbReference type="GO" id="GO:0007339">
    <property type="term" value="P:binding of sperm to zona pellucida"/>
    <property type="evidence" value="ECO:0007669"/>
    <property type="project" value="TreeGrafter"/>
</dbReference>
<accession>A0AA97L2I1</accession>
<keyword evidence="2" id="KW-0964">Secreted</keyword>
<dbReference type="SMART" id="SM00043">
    <property type="entry name" value="CY"/>
    <property type="match status" value="2"/>
</dbReference>
<keyword evidence="3 8" id="KW-0732">Signal</keyword>
<name>A0AA97L2I1_EUBMA</name>
<evidence type="ECO:0000256" key="1">
    <source>
        <dbReference type="ARBA" id="ARBA00004613"/>
    </source>
</evidence>
<protein>
    <submittedName>
        <fullName evidence="11">Fetuin-B-like</fullName>
    </submittedName>
</protein>
<evidence type="ECO:0000259" key="9">
    <source>
        <dbReference type="PROSITE" id="PS51530"/>
    </source>
</evidence>
<dbReference type="GeneID" id="129332800"/>
<evidence type="ECO:0000256" key="3">
    <source>
        <dbReference type="ARBA" id="ARBA00022729"/>
    </source>
</evidence>
<gene>
    <name evidence="11" type="primary">LOC129332800</name>
</gene>
<evidence type="ECO:0000256" key="4">
    <source>
        <dbReference type="ARBA" id="ARBA00022737"/>
    </source>
</evidence>
<feature type="compositionally biased region" description="Basic and acidic residues" evidence="7">
    <location>
        <begin position="318"/>
        <end position="341"/>
    </location>
</feature>